<dbReference type="PANTHER" id="PTHR22916">
    <property type="entry name" value="GLYCOSYLTRANSFERASE"/>
    <property type="match status" value="1"/>
</dbReference>
<proteinExistence type="predicted"/>
<dbReference type="InterPro" id="IPR001173">
    <property type="entry name" value="Glyco_trans_2-like"/>
</dbReference>
<dbReference type="InterPro" id="IPR029044">
    <property type="entry name" value="Nucleotide-diphossugar_trans"/>
</dbReference>
<dbReference type="OrthoDB" id="3784at2759"/>
<feature type="domain" description="Glycosyltransferase 2-like" evidence="5">
    <location>
        <begin position="29"/>
        <end position="165"/>
    </location>
</feature>
<dbReference type="SUPFAM" id="SSF53448">
    <property type="entry name" value="Nucleotide-diphospho-sugar transferases"/>
    <property type="match status" value="1"/>
</dbReference>
<evidence type="ECO:0000256" key="1">
    <source>
        <dbReference type="ARBA" id="ARBA00022676"/>
    </source>
</evidence>
<reference evidence="6 7" key="1">
    <citation type="submission" date="2016-08" db="EMBL/GenBank/DDBJ databases">
        <title>A Parts List for Fungal Cellulosomes Revealed by Comparative Genomics.</title>
        <authorList>
            <consortium name="DOE Joint Genome Institute"/>
            <person name="Haitjema C.H."/>
            <person name="Gilmore S.P."/>
            <person name="Henske J.K."/>
            <person name="Solomon K.V."/>
            <person name="De Groot R."/>
            <person name="Kuo A."/>
            <person name="Mondo S.J."/>
            <person name="Salamov A.A."/>
            <person name="Labutti K."/>
            <person name="Zhao Z."/>
            <person name="Chiniquy J."/>
            <person name="Barry K."/>
            <person name="Brewer H.M."/>
            <person name="Purvine S.O."/>
            <person name="Wright A.T."/>
            <person name="Boxma B."/>
            <person name="Van Alen T."/>
            <person name="Hackstein J.H."/>
            <person name="Baker S.E."/>
            <person name="Grigoriev I.V."/>
            <person name="O'Malley M.A."/>
        </authorList>
    </citation>
    <scope>NUCLEOTIDE SEQUENCE [LARGE SCALE GENOMIC DNA]</scope>
    <source>
        <strain evidence="6 7">G1</strain>
    </source>
</reference>
<comment type="caution">
    <text evidence="6">The sequence shown here is derived from an EMBL/GenBank/DDBJ whole genome shotgun (WGS) entry which is preliminary data.</text>
</comment>
<keyword evidence="1" id="KW-0328">Glycosyltransferase</keyword>
<feature type="chain" id="PRO_5012801956" evidence="4">
    <location>
        <begin position="23"/>
        <end position="258"/>
    </location>
</feature>
<dbReference type="GO" id="GO:0016757">
    <property type="term" value="F:glycosyltransferase activity"/>
    <property type="evidence" value="ECO:0007669"/>
    <property type="project" value="UniProtKB-KW"/>
</dbReference>
<dbReference type="PANTHER" id="PTHR22916:SF51">
    <property type="entry name" value="GLYCOSYLTRANSFERASE EPSH-RELATED"/>
    <property type="match status" value="1"/>
</dbReference>
<feature type="compositionally biased region" description="Basic residues" evidence="3">
    <location>
        <begin position="237"/>
        <end position="252"/>
    </location>
</feature>
<protein>
    <submittedName>
        <fullName evidence="6">Nucleotide-diphospho-sugar transferase</fullName>
    </submittedName>
</protein>
<sequence>MSLLKFLLLLFIFINNFFLIKCSLPIKISVIIPVYNTEPYLKRSIQSVLDQTLKEIEIICIDDGSTDNSLNILNEFKKIDNRITVIHFKENKGPSICRNTGINIANGEFIGFTDSDDYVDKRYFENLYKYSKDKDIVIGTFVRSTNDSEDYILHKKLKKIQEYVWNSIFRRRFLDANNLRFPTNIRFKEDEIFRIECYNHDPKLFETPDEGIYYYYKQREGTLCNYRERYMKNLSKKIKKQSKRKEKAKRRKTLNENQ</sequence>
<evidence type="ECO:0000259" key="5">
    <source>
        <dbReference type="Pfam" id="PF00535"/>
    </source>
</evidence>
<dbReference type="AlphaFoldDB" id="A0A1Y2AF87"/>
<feature type="signal peptide" evidence="4">
    <location>
        <begin position="1"/>
        <end position="22"/>
    </location>
</feature>
<gene>
    <name evidence="6" type="ORF">LY90DRAFT_516650</name>
</gene>
<evidence type="ECO:0000256" key="4">
    <source>
        <dbReference type="SAM" id="SignalP"/>
    </source>
</evidence>
<dbReference type="STRING" id="1754190.A0A1Y2AF87"/>
<dbReference type="Pfam" id="PF00535">
    <property type="entry name" value="Glycos_transf_2"/>
    <property type="match status" value="1"/>
</dbReference>
<accession>A0A1Y2AF87</accession>
<organism evidence="6 7">
    <name type="scientific">Neocallimastix californiae</name>
    <dbReference type="NCBI Taxonomy" id="1754190"/>
    <lineage>
        <taxon>Eukaryota</taxon>
        <taxon>Fungi</taxon>
        <taxon>Fungi incertae sedis</taxon>
        <taxon>Chytridiomycota</taxon>
        <taxon>Chytridiomycota incertae sedis</taxon>
        <taxon>Neocallimastigomycetes</taxon>
        <taxon>Neocallimastigales</taxon>
        <taxon>Neocallimastigaceae</taxon>
        <taxon>Neocallimastix</taxon>
    </lineage>
</organism>
<dbReference type="Gene3D" id="3.90.550.10">
    <property type="entry name" value="Spore Coat Polysaccharide Biosynthesis Protein SpsA, Chain A"/>
    <property type="match status" value="1"/>
</dbReference>
<evidence type="ECO:0000313" key="6">
    <source>
        <dbReference type="EMBL" id="ORY20625.1"/>
    </source>
</evidence>
<feature type="region of interest" description="Disordered" evidence="3">
    <location>
        <begin position="237"/>
        <end position="258"/>
    </location>
</feature>
<keyword evidence="7" id="KW-1185">Reference proteome</keyword>
<keyword evidence="4" id="KW-0732">Signal</keyword>
<evidence type="ECO:0000313" key="7">
    <source>
        <dbReference type="Proteomes" id="UP000193920"/>
    </source>
</evidence>
<dbReference type="EMBL" id="MCOG01000284">
    <property type="protein sequence ID" value="ORY20625.1"/>
    <property type="molecule type" value="Genomic_DNA"/>
</dbReference>
<evidence type="ECO:0000256" key="3">
    <source>
        <dbReference type="SAM" id="MobiDB-lite"/>
    </source>
</evidence>
<evidence type="ECO:0000256" key="2">
    <source>
        <dbReference type="ARBA" id="ARBA00022679"/>
    </source>
</evidence>
<name>A0A1Y2AF87_9FUNG</name>
<dbReference type="CDD" id="cd00761">
    <property type="entry name" value="Glyco_tranf_GTA_type"/>
    <property type="match status" value="1"/>
</dbReference>
<dbReference type="Proteomes" id="UP000193920">
    <property type="component" value="Unassembled WGS sequence"/>
</dbReference>
<keyword evidence="2 6" id="KW-0808">Transferase</keyword>